<dbReference type="InterPro" id="IPR057744">
    <property type="entry name" value="OTAase-like"/>
</dbReference>
<keyword evidence="3" id="KW-0378">Hydrolase</keyword>
<sequence>MMGSGLALAWAIAPAAMAKDVVIHAGHLFDGDKRSLQGASSILIRDDRIVSIEPGFVTPAGAEIIDLSKETVLPGLIDSHTHVTSLPRTGNGIAKTMTYSPLDAVLASTVNTRAILESGVTTVRDLGGLYGGDIALKVAIERNEIVGPRMWVAGEAIGPTGGHNDWSHGLAADVTRPEFGAGLADGPDAVTALARKEHKLGATVIKIMPSGGVVSMGDDPKAQLMTNDEIKAAVHTAHALGLKIAAHGHGKAAIDNAVRLGVDSIEHGTYADAESWALMKAHGTYFIPTLLTTQRLYEAASTRPETLNPSTVKKVLAMGSGAQKLTNAYKAGVRIAFGSDTGLGENVQEAALMVKAGMSTVDVLMAATANGADLIGSDEIGKLLPGRYADIVAVTGDPLADISQLERIDFVMKGGITYKRDGVAVPVKLVNP</sequence>
<dbReference type="GO" id="GO:0016810">
    <property type="term" value="F:hydrolase activity, acting on carbon-nitrogen (but not peptide) bonds"/>
    <property type="evidence" value="ECO:0007669"/>
    <property type="project" value="InterPro"/>
</dbReference>
<dbReference type="Gene3D" id="2.30.40.10">
    <property type="entry name" value="Urease, subunit C, domain 1"/>
    <property type="match status" value="1"/>
</dbReference>
<evidence type="ECO:0000256" key="1">
    <source>
        <dbReference type="SAM" id="SignalP"/>
    </source>
</evidence>
<gene>
    <name evidence="3" type="ORF">AX777_20480</name>
</gene>
<feature type="chain" id="PRO_5008065290" evidence="1">
    <location>
        <begin position="19"/>
        <end position="432"/>
    </location>
</feature>
<evidence type="ECO:0000313" key="4">
    <source>
        <dbReference type="Proteomes" id="UP000077262"/>
    </source>
</evidence>
<proteinExistence type="predicted"/>
<dbReference type="AlphaFoldDB" id="A0A177JPT7"/>
<dbReference type="PANTHER" id="PTHR43135:SF3">
    <property type="entry name" value="ALPHA-D-RIBOSE 1-METHYLPHOSPHONATE 5-TRIPHOSPHATE DIPHOSPHATASE"/>
    <property type="match status" value="1"/>
</dbReference>
<dbReference type="InterPro" id="IPR051781">
    <property type="entry name" value="Metallo-dep_Hydrolase"/>
</dbReference>
<dbReference type="CDD" id="cd01299">
    <property type="entry name" value="Met_dep_hydrolase_A"/>
    <property type="match status" value="1"/>
</dbReference>
<dbReference type="InterPro" id="IPR006680">
    <property type="entry name" value="Amidohydro-rel"/>
</dbReference>
<reference evidence="3 4" key="1">
    <citation type="submission" date="2016-02" db="EMBL/GenBank/DDBJ databases">
        <authorList>
            <person name="Wen L."/>
            <person name="He K."/>
            <person name="Yang H."/>
        </authorList>
    </citation>
    <scope>NUCLEOTIDE SEQUENCE [LARGE SCALE GENOMIC DNA]</scope>
    <source>
        <strain evidence="3 4">CD09_2</strain>
    </source>
</reference>
<dbReference type="InterPro" id="IPR032466">
    <property type="entry name" value="Metal_Hydrolase"/>
</dbReference>
<evidence type="ECO:0000259" key="2">
    <source>
        <dbReference type="Pfam" id="PF01979"/>
    </source>
</evidence>
<protein>
    <submittedName>
        <fullName evidence="3">Amidohydrolase</fullName>
    </submittedName>
</protein>
<dbReference type="InterPro" id="IPR011059">
    <property type="entry name" value="Metal-dep_hydrolase_composite"/>
</dbReference>
<dbReference type="PANTHER" id="PTHR43135">
    <property type="entry name" value="ALPHA-D-RIBOSE 1-METHYLPHOSPHONATE 5-TRIPHOSPHATE DIPHOSPHATASE"/>
    <property type="match status" value="1"/>
</dbReference>
<feature type="domain" description="Amidohydrolase-related" evidence="2">
    <location>
        <begin position="71"/>
        <end position="415"/>
    </location>
</feature>
<dbReference type="EMBL" id="LSTR01000042">
    <property type="protein sequence ID" value="OAH42245.1"/>
    <property type="molecule type" value="Genomic_DNA"/>
</dbReference>
<dbReference type="Proteomes" id="UP000077262">
    <property type="component" value="Unassembled WGS sequence"/>
</dbReference>
<evidence type="ECO:0000313" key="3">
    <source>
        <dbReference type="EMBL" id="OAH42245.1"/>
    </source>
</evidence>
<dbReference type="SUPFAM" id="SSF51338">
    <property type="entry name" value="Composite domain of metallo-dependent hydrolases"/>
    <property type="match status" value="1"/>
</dbReference>
<organism evidence="3 4">
    <name type="scientific">Sphingobium yanoikuyae</name>
    <name type="common">Sphingomonas yanoikuyae</name>
    <dbReference type="NCBI Taxonomy" id="13690"/>
    <lineage>
        <taxon>Bacteria</taxon>
        <taxon>Pseudomonadati</taxon>
        <taxon>Pseudomonadota</taxon>
        <taxon>Alphaproteobacteria</taxon>
        <taxon>Sphingomonadales</taxon>
        <taxon>Sphingomonadaceae</taxon>
        <taxon>Sphingobium</taxon>
    </lineage>
</organism>
<accession>A0A177JPT7</accession>
<dbReference type="SUPFAM" id="SSF51556">
    <property type="entry name" value="Metallo-dependent hydrolases"/>
    <property type="match status" value="1"/>
</dbReference>
<dbReference type="Gene3D" id="3.20.20.140">
    <property type="entry name" value="Metal-dependent hydrolases"/>
    <property type="match status" value="1"/>
</dbReference>
<name>A0A177JPT7_SPHYA</name>
<comment type="caution">
    <text evidence="3">The sequence shown here is derived from an EMBL/GenBank/DDBJ whole genome shotgun (WGS) entry which is preliminary data.</text>
</comment>
<feature type="signal peptide" evidence="1">
    <location>
        <begin position="1"/>
        <end position="18"/>
    </location>
</feature>
<keyword evidence="1" id="KW-0732">Signal</keyword>
<dbReference type="Pfam" id="PF01979">
    <property type="entry name" value="Amidohydro_1"/>
    <property type="match status" value="1"/>
</dbReference>